<dbReference type="EMBL" id="JAYDYW010000004">
    <property type="protein sequence ID" value="MEE1672813.1"/>
    <property type="molecule type" value="Genomic_DNA"/>
</dbReference>
<comment type="caution">
    <text evidence="2">The sequence shown here is derived from an EMBL/GenBank/DDBJ whole genome shotgun (WGS) entry which is preliminary data.</text>
</comment>
<sequence length="396" mass="45910">MQSLNKCRDLLSLFFTKNRLQGAIDIAKNGVLYGWLYDSTSTVDEQFFCLYVNDEFFGQFRTSVSRPDLKIADTHKRCLGFAIPLCPSVLHNDFIDVKVIMGKDVEIANRVSVFNESYGYSEDFSLRDYLVWAELNHFVPYGKYELSYQLKKDIGEYLRNIKASAKNGSSLFFSVILPTYNRANVLWDAIGSLVEQSHRNFELIIIDDASEDNTSEIIDEIVASLKVNIKSISLRVNRGVSWARNEALKLATGDIICFLDSDNIWASDYLEILNIFYQQNSSCQCVYTGLEIWDSDSYYYFYRTSLLMRPYSRALLEKENFIDLNCFSHRRFTGDDSVKFSTSLNRLVDWDYILNITRFKEPKFIPIPLVSYHRFVNFPTITNSVDFQSNYAQIVK</sequence>
<protein>
    <submittedName>
        <fullName evidence="2">Glycosyltransferase family A protein</fullName>
        <ecNumber evidence="2">2.4.-.-</ecNumber>
    </submittedName>
</protein>
<feature type="domain" description="Glycosyltransferase 2-like" evidence="1">
    <location>
        <begin position="174"/>
        <end position="302"/>
    </location>
</feature>
<dbReference type="EC" id="2.4.-.-" evidence="2"/>
<evidence type="ECO:0000313" key="2">
    <source>
        <dbReference type="EMBL" id="MEE1672813.1"/>
    </source>
</evidence>
<dbReference type="InterPro" id="IPR029044">
    <property type="entry name" value="Nucleotide-diphossugar_trans"/>
</dbReference>
<keyword evidence="3" id="KW-1185">Reference proteome</keyword>
<name>A0ABU7G063_9ALTE</name>
<dbReference type="CDD" id="cd00761">
    <property type="entry name" value="Glyco_tranf_GTA_type"/>
    <property type="match status" value="1"/>
</dbReference>
<dbReference type="RefSeq" id="WP_329774232.1">
    <property type="nucleotide sequence ID" value="NZ_JAYDYW010000004.1"/>
</dbReference>
<keyword evidence="2" id="KW-0328">Glycosyltransferase</keyword>
<dbReference type="Pfam" id="PF00535">
    <property type="entry name" value="Glycos_transf_2"/>
    <property type="match status" value="1"/>
</dbReference>
<proteinExistence type="predicted"/>
<gene>
    <name evidence="2" type="ORF">SNR37_002223</name>
</gene>
<dbReference type="Proteomes" id="UP001310248">
    <property type="component" value="Unassembled WGS sequence"/>
</dbReference>
<reference evidence="2 3" key="2">
    <citation type="submission" date="2023-12" db="EMBL/GenBank/DDBJ databases">
        <authorList>
            <consortium name="Cladostephus spongiosus"/>
            <person name="Lorente B."/>
            <person name="Cabral C."/>
            <person name="Frias J."/>
            <person name="Faria J."/>
            <person name="Toubarro D."/>
        </authorList>
    </citation>
    <scope>NUCLEOTIDE SEQUENCE [LARGE SCALE GENOMIC DNA]</scope>
    <source>
        <strain evidence="2 3">ZMCS4</strain>
    </source>
</reference>
<dbReference type="PANTHER" id="PTHR22916">
    <property type="entry name" value="GLYCOSYLTRANSFERASE"/>
    <property type="match status" value="1"/>
</dbReference>
<organism evidence="2 3">
    <name type="scientific">Agarivorans aestuarii</name>
    <dbReference type="NCBI Taxonomy" id="1563703"/>
    <lineage>
        <taxon>Bacteria</taxon>
        <taxon>Pseudomonadati</taxon>
        <taxon>Pseudomonadota</taxon>
        <taxon>Gammaproteobacteria</taxon>
        <taxon>Alteromonadales</taxon>
        <taxon>Alteromonadaceae</taxon>
        <taxon>Agarivorans</taxon>
    </lineage>
</organism>
<dbReference type="InterPro" id="IPR001173">
    <property type="entry name" value="Glyco_trans_2-like"/>
</dbReference>
<evidence type="ECO:0000259" key="1">
    <source>
        <dbReference type="Pfam" id="PF00535"/>
    </source>
</evidence>
<keyword evidence="2" id="KW-0808">Transferase</keyword>
<dbReference type="Gene3D" id="3.90.550.10">
    <property type="entry name" value="Spore Coat Polysaccharide Biosynthesis Protein SpsA, Chain A"/>
    <property type="match status" value="1"/>
</dbReference>
<dbReference type="PANTHER" id="PTHR22916:SF3">
    <property type="entry name" value="UDP-GLCNAC:BETAGAL BETA-1,3-N-ACETYLGLUCOSAMINYLTRANSFERASE-LIKE PROTEIN 1"/>
    <property type="match status" value="1"/>
</dbReference>
<dbReference type="GO" id="GO:0016757">
    <property type="term" value="F:glycosyltransferase activity"/>
    <property type="evidence" value="ECO:0007669"/>
    <property type="project" value="UniProtKB-KW"/>
</dbReference>
<dbReference type="SUPFAM" id="SSF53448">
    <property type="entry name" value="Nucleotide-diphospho-sugar transferases"/>
    <property type="match status" value="1"/>
</dbReference>
<evidence type="ECO:0000313" key="3">
    <source>
        <dbReference type="Proteomes" id="UP001310248"/>
    </source>
</evidence>
<reference evidence="3" key="1">
    <citation type="submission" date="2023-07" db="EMBL/GenBank/DDBJ databases">
        <title>Draft genome sequence of Agarivorans aestuarii strain ZMCS4, a CAZymes producing bacteria isolated from the marine brown algae Clodostephus spongiosus.</title>
        <authorList>
            <person name="Lorente B."/>
            <person name="Cabral C."/>
            <person name="Frias J."/>
            <person name="Faria J."/>
            <person name="Toubarro D."/>
        </authorList>
    </citation>
    <scope>NUCLEOTIDE SEQUENCE [LARGE SCALE GENOMIC DNA]</scope>
    <source>
        <strain evidence="3">ZMCS4</strain>
    </source>
</reference>
<accession>A0ABU7G063</accession>